<evidence type="ECO:0000313" key="8">
    <source>
        <dbReference type="EMBL" id="RHY66833.1"/>
    </source>
</evidence>
<keyword evidence="1" id="KW-0862">Zinc</keyword>
<dbReference type="Gene3D" id="1.10.220.150">
    <property type="entry name" value="Arf GTPase activating protein"/>
    <property type="match status" value="1"/>
</dbReference>
<dbReference type="InterPro" id="IPR038508">
    <property type="entry name" value="ArfGAP_dom_sf"/>
</dbReference>
<dbReference type="InterPro" id="IPR001164">
    <property type="entry name" value="ArfGAP_dom"/>
</dbReference>
<evidence type="ECO:0008006" key="17">
    <source>
        <dbReference type="Google" id="ProtNLM"/>
    </source>
</evidence>
<dbReference type="VEuPathDB" id="FungiDB:H257_08736"/>
<evidence type="ECO:0000313" key="7">
    <source>
        <dbReference type="EMBL" id="RHY42485.1"/>
    </source>
</evidence>
<dbReference type="InterPro" id="IPR035892">
    <property type="entry name" value="C2_domain_sf"/>
</dbReference>
<evidence type="ECO:0000259" key="3">
    <source>
        <dbReference type="PROSITE" id="PS50004"/>
    </source>
</evidence>
<dbReference type="EMBL" id="QUTF01013201">
    <property type="protein sequence ID" value="RHZ19104.1"/>
    <property type="molecule type" value="Genomic_DNA"/>
</dbReference>
<dbReference type="SUPFAM" id="SSF49562">
    <property type="entry name" value="C2 domain (Calcium/lipid-binding domain, CaLB)"/>
    <property type="match status" value="1"/>
</dbReference>
<feature type="coiled-coil region" evidence="2">
    <location>
        <begin position="237"/>
        <end position="276"/>
    </location>
</feature>
<accession>A0A397F9J1</accession>
<evidence type="ECO:0000313" key="15">
    <source>
        <dbReference type="Proteomes" id="UP000283543"/>
    </source>
</evidence>
<dbReference type="PANTHER" id="PTHR46220">
    <property type="entry name" value="ADP-RIBOSYLATION FACTOR GTPASE-ACTIVATING PROTEIN AGD12"/>
    <property type="match status" value="1"/>
</dbReference>
<dbReference type="GO" id="GO:0008270">
    <property type="term" value="F:zinc ion binding"/>
    <property type="evidence" value="ECO:0007669"/>
    <property type="project" value="UniProtKB-KW"/>
</dbReference>
<feature type="domain" description="C2" evidence="3">
    <location>
        <begin position="428"/>
        <end position="549"/>
    </location>
</feature>
<dbReference type="Proteomes" id="UP000286510">
    <property type="component" value="Unassembled WGS sequence"/>
</dbReference>
<dbReference type="PROSITE" id="PS50115">
    <property type="entry name" value="ARFGAP"/>
    <property type="match status" value="1"/>
</dbReference>
<dbReference type="EMBL" id="QUSZ01005002">
    <property type="protein sequence ID" value="RHY11646.1"/>
    <property type="molecule type" value="Genomic_DNA"/>
</dbReference>
<reference evidence="11 12" key="1">
    <citation type="submission" date="2018-08" db="EMBL/GenBank/DDBJ databases">
        <title>Aphanomyces genome sequencing and annotation.</title>
        <authorList>
            <person name="Minardi D."/>
            <person name="Oidtmann B."/>
            <person name="Van Der Giezen M."/>
            <person name="Studholme D.J."/>
        </authorList>
    </citation>
    <scope>NUCLEOTIDE SEQUENCE [LARGE SCALE GENOMIC DNA]</scope>
    <source>
        <strain evidence="10 13">197901</strain>
        <strain evidence="9 16">FDL457</strain>
        <strain evidence="5 11">Kv</strain>
        <strain evidence="8 12">SA</strain>
        <strain evidence="7 15">Si</strain>
        <strain evidence="6 14">Yx</strain>
    </source>
</reference>
<dbReference type="SUPFAM" id="SSF57863">
    <property type="entry name" value="ArfGap/RecO-like zinc finger"/>
    <property type="match status" value="1"/>
</dbReference>
<dbReference type="GO" id="GO:0005543">
    <property type="term" value="F:phospholipid binding"/>
    <property type="evidence" value="ECO:0007669"/>
    <property type="project" value="InterPro"/>
</dbReference>
<evidence type="ECO:0000256" key="2">
    <source>
        <dbReference type="SAM" id="Coils"/>
    </source>
</evidence>
<evidence type="ECO:0000313" key="11">
    <source>
        <dbReference type="Proteomes" id="UP000265427"/>
    </source>
</evidence>
<organism evidence="10 13">
    <name type="scientific">Aphanomyces astaci</name>
    <name type="common">Crayfish plague agent</name>
    <dbReference type="NCBI Taxonomy" id="112090"/>
    <lineage>
        <taxon>Eukaryota</taxon>
        <taxon>Sar</taxon>
        <taxon>Stramenopiles</taxon>
        <taxon>Oomycota</taxon>
        <taxon>Saprolegniomycetes</taxon>
        <taxon>Saprolegniales</taxon>
        <taxon>Verrucalvaceae</taxon>
        <taxon>Aphanomyces</taxon>
    </lineage>
</organism>
<evidence type="ECO:0000313" key="6">
    <source>
        <dbReference type="EMBL" id="RHY16349.1"/>
    </source>
</evidence>
<dbReference type="SMART" id="SM00239">
    <property type="entry name" value="C2"/>
    <property type="match status" value="1"/>
</dbReference>
<evidence type="ECO:0000313" key="16">
    <source>
        <dbReference type="Proteomes" id="UP000286510"/>
    </source>
</evidence>
<feature type="domain" description="Arf-GAP" evidence="4">
    <location>
        <begin position="299"/>
        <end position="423"/>
    </location>
</feature>
<dbReference type="Pfam" id="PF00168">
    <property type="entry name" value="C2"/>
    <property type="match status" value="1"/>
</dbReference>
<keyword evidence="1" id="KW-0863">Zinc-finger</keyword>
<dbReference type="GO" id="GO:0005096">
    <property type="term" value="F:GTPase activator activity"/>
    <property type="evidence" value="ECO:0007669"/>
    <property type="project" value="InterPro"/>
</dbReference>
<dbReference type="InterPro" id="IPR037278">
    <property type="entry name" value="ARFGAP/RecO"/>
</dbReference>
<gene>
    <name evidence="6" type="ORF">DYB25_000616</name>
    <name evidence="9" type="ORF">DYB26_001516</name>
    <name evidence="10" type="ORF">DYB31_004563</name>
    <name evidence="7" type="ORF">DYB34_001907</name>
    <name evidence="5" type="ORF">DYB36_001816</name>
    <name evidence="8" type="ORF">DYB38_001441</name>
</gene>
<evidence type="ECO:0000313" key="10">
    <source>
        <dbReference type="EMBL" id="RHZ21872.1"/>
    </source>
</evidence>
<protein>
    <recommendedName>
        <fullName evidence="17">Arf-GAP domain-containing protein</fullName>
    </recommendedName>
</protein>
<keyword evidence="2" id="KW-0175">Coiled coil</keyword>
<dbReference type="Proteomes" id="UP000265427">
    <property type="component" value="Unassembled WGS sequence"/>
</dbReference>
<dbReference type="PROSITE" id="PS50004">
    <property type="entry name" value="C2"/>
    <property type="match status" value="1"/>
</dbReference>
<evidence type="ECO:0000256" key="1">
    <source>
        <dbReference type="PROSITE-ProRule" id="PRU00288"/>
    </source>
</evidence>
<sequence>MKDKAGQHDNEEPPLHLEDEDALYGWSEPHLEETLSQLTVDWSRPLTMVEQEDQLELCRETQRKLYKQKKAKLAAQAAAEDRLVTHTRTCHRELLSHRPQARIVPVVMELDSPPLDDTQLHSSIPRSEAELHALTLSLHARQRIRTMKLRSLSPPPLSEQLPPATPPTVRVCTVPPAVVLELDKTSLPKVTDPPRWGPMLDDADIYAHETHYSNNLPMRVKKGLSFQTTPPLRPIERDQAQKALAHKSKTRRRLELQQLEQALRMRETRKELIQRAGSLTLDPVAMAAAEEHLDVEESTAALSALLALEDNEHCADCQALHPKWAIITHGGFICTQCAGVHRSLGVHISFVLSCTLDKWTPLQLAALVAGGNTKLNERLEFSVPESFRKPHADALREDRAAYIHTKYVDQAFRMGPNKRRQEAILASPSTPLEVAVSSHGSCGMVEYVGIVTIELVEGSTLAAMDVNGSSDPYVSFRLGDQVVSSHTVKHSLNPVWKETLRLSWDGASPLVVQVYSYNKLQPDRKMGVAVVDCDRLQQLDTDKPLDLWILTTMPREWPQNFGDHMVAAGEGFTKGVVSGITGIVMDPIRGAKRNGWGGFAKGVGLGMAGAVVRPIQGLGAMIKQTALGVLGKKGRDRVWKRGDNEVNAGSIHVKLALQTF</sequence>
<evidence type="ECO:0000313" key="12">
    <source>
        <dbReference type="Proteomes" id="UP000265716"/>
    </source>
</evidence>
<dbReference type="InterPro" id="IPR044518">
    <property type="entry name" value="ARF_GAP_AGD11/12/13"/>
</dbReference>
<proteinExistence type="predicted"/>
<dbReference type="EMBL" id="QUTC01004040">
    <property type="protein sequence ID" value="RHY66833.1"/>
    <property type="molecule type" value="Genomic_DNA"/>
</dbReference>
<evidence type="ECO:0000259" key="4">
    <source>
        <dbReference type="PROSITE" id="PS50115"/>
    </source>
</evidence>
<dbReference type="PANTHER" id="PTHR46220:SF1">
    <property type="entry name" value="ADP-RIBOSYLATION FACTOR GTPASE-ACTIVATING PROTEIN AGD12"/>
    <property type="match status" value="1"/>
</dbReference>
<evidence type="ECO:0000313" key="9">
    <source>
        <dbReference type="EMBL" id="RHZ19104.1"/>
    </source>
</evidence>
<evidence type="ECO:0000313" key="13">
    <source>
        <dbReference type="Proteomes" id="UP000266196"/>
    </source>
</evidence>
<dbReference type="Pfam" id="PF01412">
    <property type="entry name" value="ArfGap"/>
    <property type="match status" value="1"/>
</dbReference>
<dbReference type="EMBL" id="QUTA01005301">
    <property type="protein sequence ID" value="RHY16349.1"/>
    <property type="molecule type" value="Genomic_DNA"/>
</dbReference>
<dbReference type="EMBL" id="QUTE01008923">
    <property type="protein sequence ID" value="RHZ21872.1"/>
    <property type="molecule type" value="Genomic_DNA"/>
</dbReference>
<dbReference type="Gene3D" id="2.60.40.150">
    <property type="entry name" value="C2 domain"/>
    <property type="match status" value="1"/>
</dbReference>
<dbReference type="CDD" id="cd08204">
    <property type="entry name" value="ArfGap"/>
    <property type="match status" value="1"/>
</dbReference>
<evidence type="ECO:0000313" key="5">
    <source>
        <dbReference type="EMBL" id="RHY11646.1"/>
    </source>
</evidence>
<comment type="caution">
    <text evidence="10">The sequence shown here is derived from an EMBL/GenBank/DDBJ whole genome shotgun (WGS) entry which is preliminary data.</text>
</comment>
<dbReference type="Proteomes" id="UP000266239">
    <property type="component" value="Unassembled WGS sequence"/>
</dbReference>
<dbReference type="PRINTS" id="PR00405">
    <property type="entry name" value="REVINTRACTNG"/>
</dbReference>
<keyword evidence="1" id="KW-0479">Metal-binding</keyword>
<dbReference type="InterPro" id="IPR000008">
    <property type="entry name" value="C2_dom"/>
</dbReference>
<dbReference type="SMART" id="SM00105">
    <property type="entry name" value="ArfGap"/>
    <property type="match status" value="1"/>
</dbReference>
<dbReference type="Proteomes" id="UP000265716">
    <property type="component" value="Unassembled WGS sequence"/>
</dbReference>
<dbReference type="EMBL" id="QUTB01008452">
    <property type="protein sequence ID" value="RHY42485.1"/>
    <property type="molecule type" value="Genomic_DNA"/>
</dbReference>
<dbReference type="Proteomes" id="UP000266196">
    <property type="component" value="Unassembled WGS sequence"/>
</dbReference>
<dbReference type="AlphaFoldDB" id="A0A397F9J1"/>
<name>A0A397F9J1_APHAT</name>
<evidence type="ECO:0000313" key="14">
    <source>
        <dbReference type="Proteomes" id="UP000266239"/>
    </source>
</evidence>
<dbReference type="Proteomes" id="UP000283543">
    <property type="component" value="Unassembled WGS sequence"/>
</dbReference>